<dbReference type="Proteomes" id="UP000317315">
    <property type="component" value="Unassembled WGS sequence"/>
</dbReference>
<dbReference type="InterPro" id="IPR011740">
    <property type="entry name" value="DUF2460"/>
</dbReference>
<evidence type="ECO:0000259" key="1">
    <source>
        <dbReference type="Pfam" id="PF09343"/>
    </source>
</evidence>
<feature type="domain" description="DUF2460" evidence="1">
    <location>
        <begin position="14"/>
        <end position="102"/>
    </location>
</feature>
<gene>
    <name evidence="2" type="ORF">SAMN06269117_11465</name>
</gene>
<evidence type="ECO:0000313" key="3">
    <source>
        <dbReference type="Proteomes" id="UP000317315"/>
    </source>
</evidence>
<proteinExistence type="predicted"/>
<reference evidence="2 3" key="1">
    <citation type="submission" date="2017-05" db="EMBL/GenBank/DDBJ databases">
        <authorList>
            <person name="Varghese N."/>
            <person name="Submissions S."/>
        </authorList>
    </citation>
    <scope>NUCLEOTIDE SEQUENCE [LARGE SCALE GENOMIC DNA]</scope>
    <source>
        <strain evidence="2 3">DSM 16304</strain>
    </source>
</reference>
<organism evidence="2 3">
    <name type="scientific">Balnearium lithotrophicum</name>
    <dbReference type="NCBI Taxonomy" id="223788"/>
    <lineage>
        <taxon>Bacteria</taxon>
        <taxon>Pseudomonadati</taxon>
        <taxon>Aquificota</taxon>
        <taxon>Aquificia</taxon>
        <taxon>Desulfurobacteriales</taxon>
        <taxon>Desulfurobacteriaceae</taxon>
        <taxon>Balnearium</taxon>
    </lineage>
</organism>
<keyword evidence="3" id="KW-1185">Reference proteome</keyword>
<protein>
    <recommendedName>
        <fullName evidence="1">DUF2460 domain-containing protein</fullName>
    </recommendedName>
</protein>
<dbReference type="OrthoDB" id="1685145at2"/>
<sequence>MKFYPTEIPSLPNGTLKTVTFKTLVSNLENGREFRRRKWLFPKRSFRLKYDVLTQEQADTLWNFFIEHQGAYKPFLFQFPYKTKHYNEFVAQADGSQKVFDLPSKDAQDVVIYFDGNPVGGFFFLPEGGEYGKDRVEFKEPPPAGALITADFYGYLVITARFAEDSLSSEIFKAYLQRVGIGIVEVR</sequence>
<dbReference type="RefSeq" id="WP_142935698.1">
    <property type="nucleotide sequence ID" value="NZ_FXTM01000014.1"/>
</dbReference>
<accession>A0A521CTM6</accession>
<name>A0A521CTM6_9BACT</name>
<dbReference type="Pfam" id="PF09343">
    <property type="entry name" value="DUF2460"/>
    <property type="match status" value="1"/>
</dbReference>
<evidence type="ECO:0000313" key="2">
    <source>
        <dbReference type="EMBL" id="SMO62000.1"/>
    </source>
</evidence>
<dbReference type="AlphaFoldDB" id="A0A521CTM6"/>
<dbReference type="EMBL" id="FXTM01000014">
    <property type="protein sequence ID" value="SMO62000.1"/>
    <property type="molecule type" value="Genomic_DNA"/>
</dbReference>